<dbReference type="Pfam" id="PF06013">
    <property type="entry name" value="WXG100"/>
    <property type="match status" value="1"/>
</dbReference>
<dbReference type="InterPro" id="IPR010310">
    <property type="entry name" value="T7SS_ESAT-6-like"/>
</dbReference>
<name>A0A1K0FCU5_9ACTN</name>
<dbReference type="SUPFAM" id="SSF140453">
    <property type="entry name" value="EsxAB dimer-like"/>
    <property type="match status" value="1"/>
</dbReference>
<dbReference type="Proteomes" id="UP000182486">
    <property type="component" value="Unassembled WGS sequence"/>
</dbReference>
<comment type="caution">
    <text evidence="2">The sequence shown here is derived from an EMBL/GenBank/DDBJ whole genome shotgun (WGS) entry which is preliminary data.</text>
</comment>
<comment type="similarity">
    <text evidence="1">Belongs to the WXG100 family.</text>
</comment>
<dbReference type="Gene3D" id="1.10.287.1060">
    <property type="entry name" value="ESAT-6-like"/>
    <property type="match status" value="1"/>
</dbReference>
<reference evidence="2 3" key="1">
    <citation type="submission" date="2016-09" db="EMBL/GenBank/DDBJ databases">
        <title>Couchioplanes caeruleus draft genome sequence.</title>
        <authorList>
            <person name="Sheehan J."/>
            <person name="Caffrey P."/>
        </authorList>
    </citation>
    <scope>NUCLEOTIDE SEQUENCE [LARGE SCALE GENOMIC DNA]</scope>
    <source>
        <strain evidence="2 3">DSM 43634</strain>
    </source>
</reference>
<proteinExistence type="inferred from homology"/>
<evidence type="ECO:0000256" key="1">
    <source>
        <dbReference type="RuleBase" id="RU362001"/>
    </source>
</evidence>
<evidence type="ECO:0000313" key="2">
    <source>
        <dbReference type="EMBL" id="OJF10663.1"/>
    </source>
</evidence>
<dbReference type="AlphaFoldDB" id="A0A1K0FCU5"/>
<dbReference type="InterPro" id="IPR036689">
    <property type="entry name" value="ESAT-6-like_sf"/>
</dbReference>
<evidence type="ECO:0000313" key="3">
    <source>
        <dbReference type="Proteomes" id="UP000182486"/>
    </source>
</evidence>
<sequence length="98" mass="10664">MNDGLLRVNFGALGQAGADIQKAVNELESQLGQLEADARPLVATWEGKAQEAYAQRQQKWTTASTDLKNILRDIKIAVDQAAQDYATTEGNAEKRFAG</sequence>
<dbReference type="RefSeq" id="WP_071808846.1">
    <property type="nucleotide sequence ID" value="NZ_MEIA01000466.1"/>
</dbReference>
<accession>A0A1K0FCU5</accession>
<dbReference type="NCBIfam" id="TIGR03930">
    <property type="entry name" value="WXG100_ESAT6"/>
    <property type="match status" value="1"/>
</dbReference>
<keyword evidence="3" id="KW-1185">Reference proteome</keyword>
<gene>
    <name evidence="2" type="ORF">BG844_30850</name>
</gene>
<protein>
    <recommendedName>
        <fullName evidence="1">ESAT-6-like protein</fullName>
    </recommendedName>
</protein>
<dbReference type="EMBL" id="MEIA01000466">
    <property type="protein sequence ID" value="OJF10663.1"/>
    <property type="molecule type" value="Genomic_DNA"/>
</dbReference>
<organism evidence="2 3">
    <name type="scientific">Couchioplanes caeruleus subsp. caeruleus</name>
    <dbReference type="NCBI Taxonomy" id="56427"/>
    <lineage>
        <taxon>Bacteria</taxon>
        <taxon>Bacillati</taxon>
        <taxon>Actinomycetota</taxon>
        <taxon>Actinomycetes</taxon>
        <taxon>Micromonosporales</taxon>
        <taxon>Micromonosporaceae</taxon>
        <taxon>Couchioplanes</taxon>
    </lineage>
</organism>